<keyword evidence="1" id="KW-0812">Transmembrane</keyword>
<dbReference type="STRING" id="392015.SAMN05421543_11763"/>
<accession>A0A1I7KN28</accession>
<proteinExistence type="predicted"/>
<feature type="transmembrane region" description="Helical" evidence="1">
    <location>
        <begin position="40"/>
        <end position="63"/>
    </location>
</feature>
<organism evidence="2 3">
    <name type="scientific">Alicyclobacillus macrosporangiidus</name>
    <dbReference type="NCBI Taxonomy" id="392015"/>
    <lineage>
        <taxon>Bacteria</taxon>
        <taxon>Bacillati</taxon>
        <taxon>Bacillota</taxon>
        <taxon>Bacilli</taxon>
        <taxon>Bacillales</taxon>
        <taxon>Alicyclobacillaceae</taxon>
        <taxon>Alicyclobacillus</taxon>
    </lineage>
</organism>
<protein>
    <recommendedName>
        <fullName evidence="4">DUF2627 domain-containing protein</fullName>
    </recommendedName>
</protein>
<evidence type="ECO:0008006" key="4">
    <source>
        <dbReference type="Google" id="ProtNLM"/>
    </source>
</evidence>
<dbReference type="AlphaFoldDB" id="A0A1I7KN28"/>
<dbReference type="InterPro" id="IPR020138">
    <property type="entry name" value="Uncharacterised_YqzF"/>
</dbReference>
<dbReference type="Proteomes" id="UP000183508">
    <property type="component" value="Unassembled WGS sequence"/>
</dbReference>
<dbReference type="OrthoDB" id="2377237at2"/>
<name>A0A1I7KN28_9BACL</name>
<keyword evidence="3" id="KW-1185">Reference proteome</keyword>
<keyword evidence="1" id="KW-1133">Transmembrane helix</keyword>
<gene>
    <name evidence="2" type="ORF">SAMN05421543_11763</name>
</gene>
<keyword evidence="1" id="KW-0472">Membrane</keyword>
<sequence length="90" mass="10382">MRHLMAWAVLIAVFLFAGWGLNLFREAMERWLAFGHAADLVWMLAGLAAAFAGTAFLGGFVYYRDKKRNKLTREGWRGRPVQRRKRPEQG</sequence>
<reference evidence="3" key="1">
    <citation type="submission" date="2016-10" db="EMBL/GenBank/DDBJ databases">
        <authorList>
            <person name="Varghese N."/>
        </authorList>
    </citation>
    <scope>NUCLEOTIDE SEQUENCE [LARGE SCALE GENOMIC DNA]</scope>
    <source>
        <strain evidence="3">DSM 17980</strain>
    </source>
</reference>
<dbReference type="RefSeq" id="WP_074954540.1">
    <property type="nucleotide sequence ID" value="NZ_FPBV01000017.1"/>
</dbReference>
<evidence type="ECO:0000313" key="2">
    <source>
        <dbReference type="EMBL" id="SFU98810.1"/>
    </source>
</evidence>
<evidence type="ECO:0000256" key="1">
    <source>
        <dbReference type="SAM" id="Phobius"/>
    </source>
</evidence>
<evidence type="ECO:0000313" key="3">
    <source>
        <dbReference type="Proteomes" id="UP000183508"/>
    </source>
</evidence>
<dbReference type="EMBL" id="FPBV01000017">
    <property type="protein sequence ID" value="SFU98810.1"/>
    <property type="molecule type" value="Genomic_DNA"/>
</dbReference>
<dbReference type="Pfam" id="PF11118">
    <property type="entry name" value="DUF2627"/>
    <property type="match status" value="1"/>
</dbReference>